<dbReference type="GO" id="GO:0051601">
    <property type="term" value="P:exocyst localization"/>
    <property type="evidence" value="ECO:0007669"/>
    <property type="project" value="TreeGrafter"/>
</dbReference>
<evidence type="ECO:0000313" key="4">
    <source>
        <dbReference type="Proteomes" id="UP000193380"/>
    </source>
</evidence>
<evidence type="ECO:0000313" key="3">
    <source>
        <dbReference type="EMBL" id="CDQ59727.1"/>
    </source>
</evidence>
<feature type="compositionally biased region" description="Basic and acidic residues" evidence="2">
    <location>
        <begin position="41"/>
        <end position="78"/>
    </location>
</feature>
<protein>
    <submittedName>
        <fullName evidence="3">Uncharacterized protein</fullName>
    </submittedName>
</protein>
<dbReference type="PANTHER" id="PTHR21292:SF7">
    <property type="entry name" value="EXOCYST COMPLEX COMPONENT 3-LIKE 2"/>
    <property type="match status" value="1"/>
</dbReference>
<keyword evidence="1" id="KW-0175">Coiled coil</keyword>
<dbReference type="GO" id="GO:0000145">
    <property type="term" value="C:exocyst"/>
    <property type="evidence" value="ECO:0007669"/>
    <property type="project" value="InterPro"/>
</dbReference>
<sequence length="450" mass="50392">MAEIGEPGDMEEVNEAQGLEGDRSSLKSTMKRNVKTQSDSPVKEKKLGMMKQFRESIKRVGERSHLASNSKESKDKSNSEQGGHGIDPEVTSPTHQLPPPPSPCLSAGSPMASPLKGLGGSFQRKEGGESAEDSLQKKHTRTHSARWDILSLCKVFVICNLYCPSIDPSAIGDSLLKKGASIRRSLRLVGNKKDKALKQEQLQPVTEITVDEKREREKERVEIKESYILPEIPLTPLSVMQINKLIGMEVLEEAYLNLLSLCQEFQREREECTEEASSIELAKKEKDLRLLYNALLDKVKEIVRDSNSFPSRNKDLLVHVARVIQEEEKREAEPGVGGVVGPGGWRGAWREAVSEGVQATLKSVHLDRPEQNASWLAIHLGMLGKAIVEDLKKVKGELQGSYPPSFDVFSTYVSCYHGAVSQHLKRLQQQVTDLKDYYTLLDWIINHYER</sequence>
<accession>A0A060VY28</accession>
<dbReference type="PaxDb" id="8022-A0A060VY28"/>
<evidence type="ECO:0000256" key="2">
    <source>
        <dbReference type="SAM" id="MobiDB-lite"/>
    </source>
</evidence>
<gene>
    <name evidence="3" type="ORF">GSONMT00080412001</name>
</gene>
<dbReference type="EMBL" id="FR904332">
    <property type="protein sequence ID" value="CDQ59727.1"/>
    <property type="molecule type" value="Genomic_DNA"/>
</dbReference>
<reference evidence="3" key="1">
    <citation type="journal article" date="2014" name="Nat. Commun.">
        <title>The rainbow trout genome provides novel insights into evolution after whole-genome duplication in vertebrates.</title>
        <authorList>
            <person name="Berthelot C."/>
            <person name="Brunet F."/>
            <person name="Chalopin D."/>
            <person name="Juanchich A."/>
            <person name="Bernard M."/>
            <person name="Noel B."/>
            <person name="Bento P."/>
            <person name="Da Silva C."/>
            <person name="Labadie K."/>
            <person name="Alberti A."/>
            <person name="Aury J.M."/>
            <person name="Louis A."/>
            <person name="Dehais P."/>
            <person name="Bardou P."/>
            <person name="Montfort J."/>
            <person name="Klopp C."/>
            <person name="Cabau C."/>
            <person name="Gaspin C."/>
            <person name="Thorgaard G.H."/>
            <person name="Boussaha M."/>
            <person name="Quillet E."/>
            <person name="Guyomard R."/>
            <person name="Galiana D."/>
            <person name="Bobe J."/>
            <person name="Volff J.N."/>
            <person name="Genet C."/>
            <person name="Wincker P."/>
            <person name="Jaillon O."/>
            <person name="Roest Crollius H."/>
            <person name="Guiguen Y."/>
        </authorList>
    </citation>
    <scope>NUCLEOTIDE SEQUENCE [LARGE SCALE GENOMIC DNA]</scope>
</reference>
<feature type="coiled-coil region" evidence="1">
    <location>
        <begin position="248"/>
        <end position="282"/>
    </location>
</feature>
<dbReference type="PANTHER" id="PTHR21292">
    <property type="entry name" value="EXOCYST COMPLEX COMPONENT SEC6-RELATED"/>
    <property type="match status" value="1"/>
</dbReference>
<proteinExistence type="predicted"/>
<organism evidence="3 4">
    <name type="scientific">Oncorhynchus mykiss</name>
    <name type="common">Rainbow trout</name>
    <name type="synonym">Salmo gairdneri</name>
    <dbReference type="NCBI Taxonomy" id="8022"/>
    <lineage>
        <taxon>Eukaryota</taxon>
        <taxon>Metazoa</taxon>
        <taxon>Chordata</taxon>
        <taxon>Craniata</taxon>
        <taxon>Vertebrata</taxon>
        <taxon>Euteleostomi</taxon>
        <taxon>Actinopterygii</taxon>
        <taxon>Neopterygii</taxon>
        <taxon>Teleostei</taxon>
        <taxon>Protacanthopterygii</taxon>
        <taxon>Salmoniformes</taxon>
        <taxon>Salmonidae</taxon>
        <taxon>Salmoninae</taxon>
        <taxon>Oncorhynchus</taxon>
    </lineage>
</organism>
<feature type="compositionally biased region" description="Acidic residues" evidence="2">
    <location>
        <begin position="1"/>
        <end position="14"/>
    </location>
</feature>
<dbReference type="Pfam" id="PF06046">
    <property type="entry name" value="Sec6"/>
    <property type="match status" value="1"/>
</dbReference>
<dbReference type="GO" id="GO:0006887">
    <property type="term" value="P:exocytosis"/>
    <property type="evidence" value="ECO:0007669"/>
    <property type="project" value="InterPro"/>
</dbReference>
<feature type="region of interest" description="Disordered" evidence="2">
    <location>
        <begin position="1"/>
        <end position="140"/>
    </location>
</feature>
<dbReference type="STRING" id="8022.A0A060VY28"/>
<name>A0A060VY28_ONCMY</name>
<dbReference type="GO" id="GO:0000149">
    <property type="term" value="F:SNARE binding"/>
    <property type="evidence" value="ECO:0007669"/>
    <property type="project" value="TreeGrafter"/>
</dbReference>
<dbReference type="AlphaFoldDB" id="A0A060VY28"/>
<dbReference type="Proteomes" id="UP000193380">
    <property type="component" value="Unassembled WGS sequence"/>
</dbReference>
<evidence type="ECO:0000256" key="1">
    <source>
        <dbReference type="SAM" id="Coils"/>
    </source>
</evidence>
<reference evidence="3" key="2">
    <citation type="submission" date="2014-03" db="EMBL/GenBank/DDBJ databases">
        <authorList>
            <person name="Genoscope - CEA"/>
        </authorList>
    </citation>
    <scope>NUCLEOTIDE SEQUENCE</scope>
</reference>
<dbReference type="InterPro" id="IPR010326">
    <property type="entry name" value="EXOC3/Sec6"/>
</dbReference>